<dbReference type="Proteomes" id="UP000001471">
    <property type="component" value="Unassembled WGS sequence"/>
</dbReference>
<evidence type="ECO:0000313" key="2">
    <source>
        <dbReference type="EMBL" id="EDU40808.1"/>
    </source>
</evidence>
<feature type="region of interest" description="Disordered" evidence="1">
    <location>
        <begin position="28"/>
        <end position="49"/>
    </location>
</feature>
<name>B2VW08_PYRTR</name>
<proteinExistence type="predicted"/>
<evidence type="ECO:0000256" key="1">
    <source>
        <dbReference type="SAM" id="MobiDB-lite"/>
    </source>
</evidence>
<dbReference type="EMBL" id="DS231615">
    <property type="protein sequence ID" value="EDU40808.1"/>
    <property type="molecule type" value="Genomic_DNA"/>
</dbReference>
<organism evidence="2 3">
    <name type="scientific">Pyrenophora tritici-repentis (strain Pt-1C-BFP)</name>
    <name type="common">Wheat tan spot fungus</name>
    <name type="synonym">Drechslera tritici-repentis</name>
    <dbReference type="NCBI Taxonomy" id="426418"/>
    <lineage>
        <taxon>Eukaryota</taxon>
        <taxon>Fungi</taxon>
        <taxon>Dikarya</taxon>
        <taxon>Ascomycota</taxon>
        <taxon>Pezizomycotina</taxon>
        <taxon>Dothideomycetes</taxon>
        <taxon>Pleosporomycetidae</taxon>
        <taxon>Pleosporales</taxon>
        <taxon>Pleosporineae</taxon>
        <taxon>Pleosporaceae</taxon>
        <taxon>Pyrenophora</taxon>
    </lineage>
</organism>
<protein>
    <submittedName>
        <fullName evidence="2">Uncharacterized protein</fullName>
    </submittedName>
</protein>
<dbReference type="InParanoid" id="B2VW08"/>
<dbReference type="HOGENOM" id="CLU_3143684_0_0_1"/>
<dbReference type="AlphaFoldDB" id="B2VW08"/>
<sequence>MPSPFSLIFAMLDNRCIMPHSGDWPDTSGNRCGEAKKNVASWRSGTRAK</sequence>
<accession>B2VW08</accession>
<gene>
    <name evidence="2" type="ORF">PTRG_01370</name>
</gene>
<reference evidence="3" key="1">
    <citation type="journal article" date="2013" name="G3 (Bethesda)">
        <title>Comparative genomics of a plant-pathogenic fungus, Pyrenophora tritici-repentis, reveals transduplication and the impact of repeat elements on pathogenicity and population divergence.</title>
        <authorList>
            <person name="Manning V.A."/>
            <person name="Pandelova I."/>
            <person name="Dhillon B."/>
            <person name="Wilhelm L.J."/>
            <person name="Goodwin S.B."/>
            <person name="Berlin A.M."/>
            <person name="Figueroa M."/>
            <person name="Freitag M."/>
            <person name="Hane J.K."/>
            <person name="Henrissat B."/>
            <person name="Holman W.H."/>
            <person name="Kodira C.D."/>
            <person name="Martin J."/>
            <person name="Oliver R.P."/>
            <person name="Robbertse B."/>
            <person name="Schackwitz W."/>
            <person name="Schwartz D.C."/>
            <person name="Spatafora J.W."/>
            <person name="Turgeon B.G."/>
            <person name="Yandava C."/>
            <person name="Young S."/>
            <person name="Zhou S."/>
            <person name="Zeng Q."/>
            <person name="Grigoriev I.V."/>
            <person name="Ma L.-J."/>
            <person name="Ciuffetti L.M."/>
        </authorList>
    </citation>
    <scope>NUCLEOTIDE SEQUENCE [LARGE SCALE GENOMIC DNA]</scope>
    <source>
        <strain evidence="3">Pt-1C-BFP</strain>
    </source>
</reference>
<evidence type="ECO:0000313" key="3">
    <source>
        <dbReference type="Proteomes" id="UP000001471"/>
    </source>
</evidence>